<dbReference type="RefSeq" id="WP_107651009.1">
    <property type="nucleotide sequence ID" value="NZ_PZJX01000039.1"/>
</dbReference>
<evidence type="ECO:0000313" key="2">
    <source>
        <dbReference type="Proteomes" id="UP000240259"/>
    </source>
</evidence>
<sequence>MTGRATDLETAMMTDDPASTISGTIAVVDLSSKCRDEMFRLYERYYDAADRDRFEHDLAEKKTVVLVRSGSGDIIGFSTIFIGRQNVDGALVNYLFSGDTVLDASRWGDPVLLRAWFRAAGAVKASLGGGQLFWFSIMGGHRTFRILPNFFRQFFPAFDDHAAPDLARVRDRIAAARYGDHFDPETGLVDFGSSQGHLRQQWAGVEETAVRNRHAAFFLRANPFYFRGVELACIAEFDLRNLKRYGATSFAEGMAQD</sequence>
<dbReference type="Proteomes" id="UP000240259">
    <property type="component" value="Unassembled WGS sequence"/>
</dbReference>
<organism evidence="1 2">
    <name type="scientific">Mesorhizobium helmanticense</name>
    <dbReference type="NCBI Taxonomy" id="1776423"/>
    <lineage>
        <taxon>Bacteria</taxon>
        <taxon>Pseudomonadati</taxon>
        <taxon>Pseudomonadota</taxon>
        <taxon>Alphaproteobacteria</taxon>
        <taxon>Hyphomicrobiales</taxon>
        <taxon>Phyllobacteriaceae</taxon>
        <taxon>Mesorhizobium</taxon>
    </lineage>
</organism>
<dbReference type="OrthoDB" id="333393at2"/>
<evidence type="ECO:0008006" key="3">
    <source>
        <dbReference type="Google" id="ProtNLM"/>
    </source>
</evidence>
<dbReference type="EMBL" id="PZJX01000039">
    <property type="protein sequence ID" value="PTE08460.1"/>
    <property type="molecule type" value="Genomic_DNA"/>
</dbReference>
<comment type="caution">
    <text evidence="1">The sequence shown here is derived from an EMBL/GenBank/DDBJ whole genome shotgun (WGS) entry which is preliminary data.</text>
</comment>
<reference evidence="1 2" key="1">
    <citation type="submission" date="2018-03" db="EMBL/GenBank/DDBJ databases">
        <title>Genome sequence of the symbiotic type strain Mesorhizobium helmanticense CSLC115NT isolated from Lotus corniculatus nodules.</title>
        <authorList>
            <person name="Sannazzaro A.I."/>
            <person name="Torres Tejerizo G.A."/>
            <person name="Dip D."/>
            <person name="Caballero M."/>
            <person name="Pistorio M."/>
            <person name="Estrella M.J."/>
        </authorList>
    </citation>
    <scope>NUCLEOTIDE SEQUENCE [LARGE SCALE GENOMIC DNA]</scope>
    <source>
        <strain evidence="1 2">CSLC115N</strain>
    </source>
</reference>
<proteinExistence type="predicted"/>
<protein>
    <recommendedName>
        <fullName evidence="3">GNAT family N-acetyltransferase</fullName>
    </recommendedName>
</protein>
<evidence type="ECO:0000313" key="1">
    <source>
        <dbReference type="EMBL" id="PTE08460.1"/>
    </source>
</evidence>
<name>A0A2T4IS47_9HYPH</name>
<keyword evidence="2" id="KW-1185">Reference proteome</keyword>
<gene>
    <name evidence="1" type="ORF">C9427_21010</name>
</gene>
<accession>A0A2T4IS47</accession>
<dbReference type="AlphaFoldDB" id="A0A2T4IS47"/>